<feature type="region of interest" description="Disordered" evidence="1">
    <location>
        <begin position="514"/>
        <end position="533"/>
    </location>
</feature>
<feature type="compositionally biased region" description="Polar residues" evidence="1">
    <location>
        <begin position="399"/>
        <end position="411"/>
    </location>
</feature>
<reference evidence="2" key="1">
    <citation type="submission" date="2019-06" db="EMBL/GenBank/DDBJ databases">
        <authorList>
            <person name="Zheng W."/>
        </authorList>
    </citation>
    <scope>NUCLEOTIDE SEQUENCE</scope>
    <source>
        <strain evidence="2">QDHG01</strain>
    </source>
</reference>
<keyword evidence="3" id="KW-1185">Reference proteome</keyword>
<protein>
    <submittedName>
        <fullName evidence="2">Uncharacterized protein</fullName>
    </submittedName>
</protein>
<evidence type="ECO:0000313" key="3">
    <source>
        <dbReference type="Proteomes" id="UP000785679"/>
    </source>
</evidence>
<dbReference type="OrthoDB" id="313559at2759"/>
<feature type="region of interest" description="Disordered" evidence="1">
    <location>
        <begin position="1"/>
        <end position="58"/>
    </location>
</feature>
<feature type="compositionally biased region" description="Basic and acidic residues" evidence="1">
    <location>
        <begin position="168"/>
        <end position="190"/>
    </location>
</feature>
<name>A0A8J8NZL1_HALGN</name>
<gene>
    <name evidence="2" type="ORF">FGO68_gene5101</name>
</gene>
<evidence type="ECO:0000313" key="2">
    <source>
        <dbReference type="EMBL" id="TNV84178.1"/>
    </source>
</evidence>
<sequence length="667" mass="75920">MAQQELQTLKEMKDESGTSSEEGESSSNSSSSPTQPGSKHRRRRSGGKKKKFSSKDKRLPSNFAESVLELEMEIERDCSNIDKINQLLYLYSQAVEYYNGMNNDKYQLYADRIQNTLMRPEILMVMQRESQKKMMQSQKPSAQSANKAIISNATGSEQVTNEETSSDEETKKPATIEDKKRKDLADQEKRKKDRQLKLMQNLEEVKQTEANGGVTNAEKLIEEQKEVIAKTQIEIKKEFNQQKEALQKRLAERKKRLAVKNSMNSSVCSDAMYMGSSYGMMMGDHNYIQPLMSTTNAHFQTQKKKIGPGNMLRPSTTKRANAPIGGFFGSSMKLQGQAPKQSKFGNEDQIFPGELSMIDRFGGIQGDEQFLDEQSFNQELLLMKLDVGLGNSPAVGGNAINQTQSTHANTNSHKKASTRPKLVSDSTYDYAENSEQQEDIDDEDTLARATEASEQQVQEIWKNCEDLLDQLAKEKQICIEKIIEEVTAEKFEKIAEIKGSFDFMIKKLEQTKQKEKADAKKKERDEEVKAMQEQMEQLKKDKIEELNKEFENKKLALRSGQKEKQIQEASLRISSAKGAVNSNNSSTNGKPMQYVPIFQEQRESPSQHRVVQEYVPPENISENIHEKLEYESQPSEAISKKAPFKKKIEIIVPDDEQPVIDEQYQQQ</sequence>
<dbReference type="AlphaFoldDB" id="A0A8J8NZL1"/>
<feature type="compositionally biased region" description="Polar residues" evidence="1">
    <location>
        <begin position="151"/>
        <end position="163"/>
    </location>
</feature>
<organism evidence="2 3">
    <name type="scientific">Halteria grandinella</name>
    <dbReference type="NCBI Taxonomy" id="5974"/>
    <lineage>
        <taxon>Eukaryota</taxon>
        <taxon>Sar</taxon>
        <taxon>Alveolata</taxon>
        <taxon>Ciliophora</taxon>
        <taxon>Intramacronucleata</taxon>
        <taxon>Spirotrichea</taxon>
        <taxon>Stichotrichia</taxon>
        <taxon>Sporadotrichida</taxon>
        <taxon>Halteriidae</taxon>
        <taxon>Halteria</taxon>
    </lineage>
</organism>
<dbReference type="EMBL" id="RRYP01003069">
    <property type="protein sequence ID" value="TNV84178.1"/>
    <property type="molecule type" value="Genomic_DNA"/>
</dbReference>
<feature type="region of interest" description="Disordered" evidence="1">
    <location>
        <begin position="151"/>
        <end position="196"/>
    </location>
</feature>
<accession>A0A8J8NZL1</accession>
<evidence type="ECO:0000256" key="1">
    <source>
        <dbReference type="SAM" id="MobiDB-lite"/>
    </source>
</evidence>
<comment type="caution">
    <text evidence="2">The sequence shown here is derived from an EMBL/GenBank/DDBJ whole genome shotgun (WGS) entry which is preliminary data.</text>
</comment>
<dbReference type="Proteomes" id="UP000785679">
    <property type="component" value="Unassembled WGS sequence"/>
</dbReference>
<proteinExistence type="predicted"/>
<feature type="compositionally biased region" description="Low complexity" evidence="1">
    <location>
        <begin position="17"/>
        <end position="32"/>
    </location>
</feature>
<feature type="region of interest" description="Disordered" evidence="1">
    <location>
        <begin position="396"/>
        <end position="423"/>
    </location>
</feature>
<feature type="compositionally biased region" description="Basic residues" evidence="1">
    <location>
        <begin position="38"/>
        <end position="52"/>
    </location>
</feature>